<evidence type="ECO:0000256" key="12">
    <source>
        <dbReference type="SAM" id="MobiDB-lite"/>
    </source>
</evidence>
<dbReference type="GO" id="GO:0046872">
    <property type="term" value="F:metal ion binding"/>
    <property type="evidence" value="ECO:0007669"/>
    <property type="project" value="UniProtKB-KW"/>
</dbReference>
<dbReference type="SUPFAM" id="SSF81606">
    <property type="entry name" value="PP2C-like"/>
    <property type="match status" value="1"/>
</dbReference>
<dbReference type="InterPro" id="IPR036457">
    <property type="entry name" value="PPM-type-like_dom_sf"/>
</dbReference>
<evidence type="ECO:0000256" key="11">
    <source>
        <dbReference type="ARBA" id="ARBA00079123"/>
    </source>
</evidence>
<dbReference type="EC" id="3.1.3.16" evidence="2"/>
<keyword evidence="5" id="KW-0904">Protein phosphatase</keyword>
<protein>
    <recommendedName>
        <fullName evidence="9">Serine/threonine protein phosphatase PstP</fullName>
        <ecNumber evidence="2">3.1.3.16</ecNumber>
    </recommendedName>
    <alternativeName>
        <fullName evidence="11">Mycobacterial Ser/Thr phosphatase</fullName>
    </alternativeName>
    <alternativeName>
        <fullName evidence="10">PP2C-family Ser/Thr phosphatase</fullName>
    </alternativeName>
</protein>
<feature type="compositionally biased region" description="Low complexity" evidence="12">
    <location>
        <begin position="419"/>
        <end position="430"/>
    </location>
</feature>
<comment type="catalytic activity">
    <reaction evidence="8">
        <text>O-phospho-L-threonyl-[protein] + H2O = L-threonyl-[protein] + phosphate</text>
        <dbReference type="Rhea" id="RHEA:47004"/>
        <dbReference type="Rhea" id="RHEA-COMP:11060"/>
        <dbReference type="Rhea" id="RHEA-COMP:11605"/>
        <dbReference type="ChEBI" id="CHEBI:15377"/>
        <dbReference type="ChEBI" id="CHEBI:30013"/>
        <dbReference type="ChEBI" id="CHEBI:43474"/>
        <dbReference type="ChEBI" id="CHEBI:61977"/>
        <dbReference type="EC" id="3.1.3.16"/>
    </reaction>
</comment>
<evidence type="ECO:0000313" key="16">
    <source>
        <dbReference type="Proteomes" id="UP000611640"/>
    </source>
</evidence>
<keyword evidence="4" id="KW-0378">Hydrolase</keyword>
<evidence type="ECO:0000256" key="4">
    <source>
        <dbReference type="ARBA" id="ARBA00022801"/>
    </source>
</evidence>
<dbReference type="RefSeq" id="WP_203964779.1">
    <property type="nucleotide sequence ID" value="NZ_AP023355.1"/>
</dbReference>
<sequence>MTLTLRFAAHSDRGLIRDGNQDSVFAGPRLLAVADGMGGMAAGDVASNIVIGTLAPLDDDVPGSDLVDVLRNAVSEANQRLRATVAANPQMEGMGTTLTALLFSGTRFGLIHVGDSRCYLLRDGQYAQITKDDSYVQMLVDEGRITPEEATNHPQRSLITRALQGEDVEPEFSVREARAGDRYLVCSDGLHGFVSDETIGETIRSIPDTQECVDRLIQLALRAGGPDNVTVIIADVVEGVFPEQSPIVGGAAAQDRGNVTVADPNSPAARAALAQQPQRPATPPEQAEPDDADARTRHPVRNSLIVLAVLVVLAGGGFGVWRYTQAQYYVGATDDGYVAVFRGVPGKVVGLQLSTVDVRSDTKTSELTQLVRNRVAQGIDSPNRTAALNTLRELTDDSTGNPNMLPVCATPTPTPTPSSTPSGSHSPKPTGAAGSKSRSAKPSHSATSSPSSSPSPVPSGACRPAR</sequence>
<dbReference type="GO" id="GO:0004722">
    <property type="term" value="F:protein serine/threonine phosphatase activity"/>
    <property type="evidence" value="ECO:0007669"/>
    <property type="project" value="UniProtKB-EC"/>
</dbReference>
<dbReference type="AlphaFoldDB" id="A0A7R7DW22"/>
<gene>
    <name evidence="15" type="ORF">Athai_63020</name>
</gene>
<evidence type="ECO:0000256" key="10">
    <source>
        <dbReference type="ARBA" id="ARBA00077741"/>
    </source>
</evidence>
<dbReference type="KEGG" id="atl:Athai_63020"/>
<evidence type="ECO:0000256" key="6">
    <source>
        <dbReference type="ARBA" id="ARBA00023211"/>
    </source>
</evidence>
<reference evidence="15 16" key="1">
    <citation type="submission" date="2020-08" db="EMBL/GenBank/DDBJ databases">
        <title>Whole genome shotgun sequence of Actinocatenispora thailandica NBRC 105041.</title>
        <authorList>
            <person name="Komaki H."/>
            <person name="Tamura T."/>
        </authorList>
    </citation>
    <scope>NUCLEOTIDE SEQUENCE [LARGE SCALE GENOMIC DNA]</scope>
    <source>
        <strain evidence="15 16">NBRC 105041</strain>
    </source>
</reference>
<feature type="region of interest" description="Disordered" evidence="12">
    <location>
        <begin position="394"/>
        <end position="466"/>
    </location>
</feature>
<feature type="compositionally biased region" description="Low complexity" evidence="12">
    <location>
        <begin position="440"/>
        <end position="466"/>
    </location>
</feature>
<feature type="region of interest" description="Disordered" evidence="12">
    <location>
        <begin position="258"/>
        <end position="293"/>
    </location>
</feature>
<dbReference type="EMBL" id="AP023355">
    <property type="protein sequence ID" value="BCJ38799.1"/>
    <property type="molecule type" value="Genomic_DNA"/>
</dbReference>
<feature type="compositionally biased region" description="Low complexity" evidence="12">
    <location>
        <begin position="267"/>
        <end position="279"/>
    </location>
</feature>
<name>A0A7R7DW22_9ACTN</name>
<keyword evidence="16" id="KW-1185">Reference proteome</keyword>
<evidence type="ECO:0000256" key="8">
    <source>
        <dbReference type="ARBA" id="ARBA00048336"/>
    </source>
</evidence>
<feature type="domain" description="PPM-type phosphatase" evidence="14">
    <location>
        <begin position="6"/>
        <end position="236"/>
    </location>
</feature>
<evidence type="ECO:0000313" key="15">
    <source>
        <dbReference type="EMBL" id="BCJ38799.1"/>
    </source>
</evidence>
<dbReference type="Pfam" id="PF13672">
    <property type="entry name" value="PP2C_2"/>
    <property type="match status" value="1"/>
</dbReference>
<keyword evidence="6" id="KW-0464">Manganese</keyword>
<dbReference type="CDD" id="cd00143">
    <property type="entry name" value="PP2Cc"/>
    <property type="match status" value="1"/>
</dbReference>
<keyword evidence="3" id="KW-0479">Metal-binding</keyword>
<dbReference type="InterPro" id="IPR001932">
    <property type="entry name" value="PPM-type_phosphatase-like_dom"/>
</dbReference>
<dbReference type="SMART" id="SM00331">
    <property type="entry name" value="PP2C_SIG"/>
    <property type="match status" value="1"/>
</dbReference>
<evidence type="ECO:0000256" key="2">
    <source>
        <dbReference type="ARBA" id="ARBA00013081"/>
    </source>
</evidence>
<proteinExistence type="predicted"/>
<evidence type="ECO:0000259" key="14">
    <source>
        <dbReference type="PROSITE" id="PS51746"/>
    </source>
</evidence>
<keyword evidence="13" id="KW-0472">Membrane</keyword>
<comment type="cofactor">
    <cofactor evidence="1">
        <name>Mn(2+)</name>
        <dbReference type="ChEBI" id="CHEBI:29035"/>
    </cofactor>
</comment>
<dbReference type="PROSITE" id="PS51746">
    <property type="entry name" value="PPM_2"/>
    <property type="match status" value="1"/>
</dbReference>
<evidence type="ECO:0000256" key="13">
    <source>
        <dbReference type="SAM" id="Phobius"/>
    </source>
</evidence>
<accession>A0A7R7DW22</accession>
<dbReference type="Gene3D" id="3.60.40.10">
    <property type="entry name" value="PPM-type phosphatase domain"/>
    <property type="match status" value="1"/>
</dbReference>
<keyword evidence="13" id="KW-1133">Transmembrane helix</keyword>
<evidence type="ECO:0000256" key="9">
    <source>
        <dbReference type="ARBA" id="ARBA00071184"/>
    </source>
</evidence>
<feature type="transmembrane region" description="Helical" evidence="13">
    <location>
        <begin position="304"/>
        <end position="323"/>
    </location>
</feature>
<keyword evidence="13" id="KW-0812">Transmembrane</keyword>
<evidence type="ECO:0000256" key="1">
    <source>
        <dbReference type="ARBA" id="ARBA00001936"/>
    </source>
</evidence>
<organism evidence="15 16">
    <name type="scientific">Actinocatenispora thailandica</name>
    <dbReference type="NCBI Taxonomy" id="227318"/>
    <lineage>
        <taxon>Bacteria</taxon>
        <taxon>Bacillati</taxon>
        <taxon>Actinomycetota</taxon>
        <taxon>Actinomycetes</taxon>
        <taxon>Micromonosporales</taxon>
        <taxon>Micromonosporaceae</taxon>
        <taxon>Actinocatenispora</taxon>
    </lineage>
</organism>
<evidence type="ECO:0000256" key="3">
    <source>
        <dbReference type="ARBA" id="ARBA00022723"/>
    </source>
</evidence>
<comment type="catalytic activity">
    <reaction evidence="7">
        <text>O-phospho-L-seryl-[protein] + H2O = L-seryl-[protein] + phosphate</text>
        <dbReference type="Rhea" id="RHEA:20629"/>
        <dbReference type="Rhea" id="RHEA-COMP:9863"/>
        <dbReference type="Rhea" id="RHEA-COMP:11604"/>
        <dbReference type="ChEBI" id="CHEBI:15377"/>
        <dbReference type="ChEBI" id="CHEBI:29999"/>
        <dbReference type="ChEBI" id="CHEBI:43474"/>
        <dbReference type="ChEBI" id="CHEBI:83421"/>
        <dbReference type="EC" id="3.1.3.16"/>
    </reaction>
</comment>
<evidence type="ECO:0000256" key="5">
    <source>
        <dbReference type="ARBA" id="ARBA00022912"/>
    </source>
</evidence>
<dbReference type="SMART" id="SM00332">
    <property type="entry name" value="PP2Cc"/>
    <property type="match status" value="1"/>
</dbReference>
<dbReference type="FunFam" id="3.60.40.10:FF:000002">
    <property type="entry name" value="Serine/threonine phosphatase stp"/>
    <property type="match status" value="1"/>
</dbReference>
<evidence type="ECO:0000256" key="7">
    <source>
        <dbReference type="ARBA" id="ARBA00047761"/>
    </source>
</evidence>
<dbReference type="Proteomes" id="UP000611640">
    <property type="component" value="Chromosome"/>
</dbReference>